<reference evidence="6" key="1">
    <citation type="journal article" date="2014" name="Int. J. Syst. Evol. Microbiol.">
        <title>Complete genome sequence of Corynebacterium casei LMG S-19264T (=DSM 44701T), isolated from a smear-ripened cheese.</title>
        <authorList>
            <consortium name="US DOE Joint Genome Institute (JGI-PGF)"/>
            <person name="Walter F."/>
            <person name="Albersmeier A."/>
            <person name="Kalinowski J."/>
            <person name="Ruckert C."/>
        </authorList>
    </citation>
    <scope>NUCLEOTIDE SEQUENCE</scope>
    <source>
        <strain evidence="6">CGMCC 1.15152</strain>
    </source>
</reference>
<feature type="binding site" evidence="5">
    <location>
        <position position="45"/>
    </location>
    <ligand>
        <name>pyruvate</name>
        <dbReference type="ChEBI" id="CHEBI:15361"/>
    </ligand>
</feature>
<evidence type="ECO:0000256" key="2">
    <source>
        <dbReference type="ARBA" id="ARBA00023239"/>
    </source>
</evidence>
<evidence type="ECO:0000313" key="6">
    <source>
        <dbReference type="EMBL" id="GGD44409.1"/>
    </source>
</evidence>
<dbReference type="SMART" id="SM01130">
    <property type="entry name" value="DHDPS"/>
    <property type="match status" value="1"/>
</dbReference>
<comment type="caution">
    <text evidence="6">The sequence shown here is derived from an EMBL/GenBank/DDBJ whole genome shotgun (WGS) entry which is preliminary data.</text>
</comment>
<evidence type="ECO:0000256" key="4">
    <source>
        <dbReference type="PIRSR" id="PIRSR001365-1"/>
    </source>
</evidence>
<accession>A0A916YGJ1</accession>
<gene>
    <name evidence="6" type="ORF">GCM10010915_27050</name>
</gene>
<dbReference type="AlphaFoldDB" id="A0A916YGJ1"/>
<feature type="active site" description="Proton donor/acceptor" evidence="4">
    <location>
        <position position="132"/>
    </location>
</feature>
<protein>
    <submittedName>
        <fullName evidence="6">Dihydrodipicolinate synthase family protein</fullName>
    </submittedName>
</protein>
<keyword evidence="7" id="KW-1185">Reference proteome</keyword>
<sequence length="285" mass="30115">MQFTGVSAFPLTPFVDDRIDEGAYAGLIQHLARSDVSSITSLGSTGSYAYLSSAERAAAVSIAVTNAGTTPVLAGIGATRTRDVVENAASAAEAGARGLLLAAVSYQPLGDDEVFGLFRDVAASTDLPIVVYDNPRTTGYTFTPEMYARVSELPGIASLKVPGRPLDEARDLLQRIRSLVPEHVSVCFSGDSFATDCRAAGYDGWYSVLAGTLPDLALATWDSGSDDALQPLWDLYTEAGGGLRVMAAIAERKRWAAPGSLPRPLIGLSGEQRERLVRILDGIDS</sequence>
<organism evidence="6 7">
    <name type="scientific">Microbacterium faecale</name>
    <dbReference type="NCBI Taxonomy" id="1804630"/>
    <lineage>
        <taxon>Bacteria</taxon>
        <taxon>Bacillati</taxon>
        <taxon>Actinomycetota</taxon>
        <taxon>Actinomycetes</taxon>
        <taxon>Micrococcales</taxon>
        <taxon>Microbacteriaceae</taxon>
        <taxon>Microbacterium</taxon>
    </lineage>
</organism>
<feature type="active site" description="Schiff-base intermediate with substrate" evidence="4">
    <location>
        <position position="160"/>
    </location>
</feature>
<name>A0A916YGJ1_9MICO</name>
<dbReference type="EMBL" id="BMHO01000002">
    <property type="protein sequence ID" value="GGD44409.1"/>
    <property type="molecule type" value="Genomic_DNA"/>
</dbReference>
<dbReference type="SUPFAM" id="SSF51569">
    <property type="entry name" value="Aldolase"/>
    <property type="match status" value="1"/>
</dbReference>
<dbReference type="Proteomes" id="UP000633205">
    <property type="component" value="Unassembled WGS sequence"/>
</dbReference>
<dbReference type="InterPro" id="IPR002220">
    <property type="entry name" value="DapA-like"/>
</dbReference>
<dbReference type="PIRSF" id="PIRSF001365">
    <property type="entry name" value="DHDPS"/>
    <property type="match status" value="1"/>
</dbReference>
<dbReference type="PANTHER" id="PTHR12128:SF66">
    <property type="entry name" value="4-HYDROXY-2-OXOGLUTARATE ALDOLASE, MITOCHONDRIAL"/>
    <property type="match status" value="1"/>
</dbReference>
<comment type="similarity">
    <text evidence="1 3">Belongs to the DapA family.</text>
</comment>
<dbReference type="PANTHER" id="PTHR12128">
    <property type="entry name" value="DIHYDRODIPICOLINATE SYNTHASE"/>
    <property type="match status" value="1"/>
</dbReference>
<dbReference type="PRINTS" id="PR00146">
    <property type="entry name" value="DHPICSNTHASE"/>
</dbReference>
<dbReference type="InterPro" id="IPR013785">
    <property type="entry name" value="Aldolase_TIM"/>
</dbReference>
<dbReference type="CDD" id="cd00408">
    <property type="entry name" value="DHDPS-like"/>
    <property type="match status" value="1"/>
</dbReference>
<dbReference type="Gene3D" id="3.20.20.70">
    <property type="entry name" value="Aldolase class I"/>
    <property type="match status" value="1"/>
</dbReference>
<evidence type="ECO:0000313" key="7">
    <source>
        <dbReference type="Proteomes" id="UP000633205"/>
    </source>
</evidence>
<keyword evidence="2 3" id="KW-0456">Lyase</keyword>
<dbReference type="GO" id="GO:0008840">
    <property type="term" value="F:4-hydroxy-tetrahydrodipicolinate synthase activity"/>
    <property type="evidence" value="ECO:0007669"/>
    <property type="project" value="TreeGrafter"/>
</dbReference>
<proteinExistence type="inferred from homology"/>
<reference evidence="6" key="2">
    <citation type="submission" date="2020-09" db="EMBL/GenBank/DDBJ databases">
        <authorList>
            <person name="Sun Q."/>
            <person name="Zhou Y."/>
        </authorList>
    </citation>
    <scope>NUCLEOTIDE SEQUENCE</scope>
    <source>
        <strain evidence="6">CGMCC 1.15152</strain>
    </source>
</reference>
<evidence type="ECO:0000256" key="1">
    <source>
        <dbReference type="ARBA" id="ARBA00007592"/>
    </source>
</evidence>
<evidence type="ECO:0000256" key="3">
    <source>
        <dbReference type="PIRNR" id="PIRNR001365"/>
    </source>
</evidence>
<evidence type="ECO:0000256" key="5">
    <source>
        <dbReference type="PIRSR" id="PIRSR001365-2"/>
    </source>
</evidence>
<dbReference type="RefSeq" id="WP_188712939.1">
    <property type="nucleotide sequence ID" value="NZ_BMHO01000002.1"/>
</dbReference>
<dbReference type="Pfam" id="PF00701">
    <property type="entry name" value="DHDPS"/>
    <property type="match status" value="1"/>
</dbReference>